<reference evidence="1" key="1">
    <citation type="journal article" date="2021" name="PeerJ">
        <title>Extensive microbial diversity within the chicken gut microbiome revealed by metagenomics and culture.</title>
        <authorList>
            <person name="Gilroy R."/>
            <person name="Ravi A."/>
            <person name="Getino M."/>
            <person name="Pursley I."/>
            <person name="Horton D.L."/>
            <person name="Alikhan N.F."/>
            <person name="Baker D."/>
            <person name="Gharbi K."/>
            <person name="Hall N."/>
            <person name="Watson M."/>
            <person name="Adriaenssens E.M."/>
            <person name="Foster-Nyarko E."/>
            <person name="Jarju S."/>
            <person name="Secka A."/>
            <person name="Antonio M."/>
            <person name="Oren A."/>
            <person name="Chaudhuri R.R."/>
            <person name="La Ragione R."/>
            <person name="Hildebrand F."/>
            <person name="Pallen M.J."/>
        </authorList>
    </citation>
    <scope>NUCLEOTIDE SEQUENCE</scope>
    <source>
        <strain evidence="1">ChiGjej3B3-7470</strain>
    </source>
</reference>
<sequence>MQDTHFYAATPIPELYRWFAGEAAPTSPIWEDVCLYIADHAGLAELLDSLPGRKRQPNLFLAAIRYLGGPVSPGEPLASWARDNWGEIRALILSRATQTNEPGRTAVVAPLLASLPQPVALLEVGASAGLCLIPDRYRYSFDGELVAGINAAPDAPVMQCRVEGELPGSPSELRIASRLGLDLNPLNAADPDDARWLRALVWPGEEEREQRLMAALGAAAVDPPTVLGGSAPADLRLLLDAIPDGATPVILHSATLAYLARPDRDAFVDAVRGAGVRWVSFEGPTVVTSLKGRAPDPGLPHFIVGLDGDPVAVASPHGGWVRWL</sequence>
<name>A0A921JPG3_9ACTN</name>
<reference evidence="1" key="2">
    <citation type="submission" date="2021-09" db="EMBL/GenBank/DDBJ databases">
        <authorList>
            <person name="Gilroy R."/>
        </authorList>
    </citation>
    <scope>NUCLEOTIDE SEQUENCE</scope>
    <source>
        <strain evidence="1">ChiGjej3B3-7470</strain>
    </source>
</reference>
<comment type="caution">
    <text evidence="1">The sequence shown here is derived from an EMBL/GenBank/DDBJ whole genome shotgun (WGS) entry which is preliminary data.</text>
</comment>
<dbReference type="Proteomes" id="UP000712713">
    <property type="component" value="Unassembled WGS sequence"/>
</dbReference>
<proteinExistence type="predicted"/>
<dbReference type="AlphaFoldDB" id="A0A921JPG3"/>
<evidence type="ECO:0000313" key="1">
    <source>
        <dbReference type="EMBL" id="HJE50524.1"/>
    </source>
</evidence>
<protein>
    <submittedName>
        <fullName evidence="1">DUF2332 domain-containing protein</fullName>
    </submittedName>
</protein>
<evidence type="ECO:0000313" key="2">
    <source>
        <dbReference type="Proteomes" id="UP000712713"/>
    </source>
</evidence>
<organism evidence="1 2">
    <name type="scientific">Tessaracoccus flavescens</name>
    <dbReference type="NCBI Taxonomy" id="399497"/>
    <lineage>
        <taxon>Bacteria</taxon>
        <taxon>Bacillati</taxon>
        <taxon>Actinomycetota</taxon>
        <taxon>Actinomycetes</taxon>
        <taxon>Propionibacteriales</taxon>
        <taxon>Propionibacteriaceae</taxon>
        <taxon>Tessaracoccus</taxon>
    </lineage>
</organism>
<dbReference type="InterPro" id="IPR011200">
    <property type="entry name" value="UCP012608"/>
</dbReference>
<dbReference type="Pfam" id="PF10094">
    <property type="entry name" value="DUF2332"/>
    <property type="match status" value="1"/>
</dbReference>
<dbReference type="EMBL" id="DYZF01000023">
    <property type="protein sequence ID" value="HJE50524.1"/>
    <property type="molecule type" value="Genomic_DNA"/>
</dbReference>
<accession>A0A921JPG3</accession>
<gene>
    <name evidence="1" type="ORF">K8V15_00820</name>
</gene>